<protein>
    <submittedName>
        <fullName evidence="3">Uncharacterized protein</fullName>
    </submittedName>
</protein>
<proteinExistence type="predicted"/>
<keyword evidence="2" id="KW-0732">Signal</keyword>
<dbReference type="GeneID" id="20667781"/>
<feature type="transmembrane region" description="Helical" evidence="1">
    <location>
        <begin position="109"/>
        <end position="129"/>
    </location>
</feature>
<keyword evidence="1" id="KW-0812">Transmembrane</keyword>
<organism evidence="3 4">
    <name type="scientific">Heterobasidion irregulare (strain TC 32-1)</name>
    <dbReference type="NCBI Taxonomy" id="747525"/>
    <lineage>
        <taxon>Eukaryota</taxon>
        <taxon>Fungi</taxon>
        <taxon>Dikarya</taxon>
        <taxon>Basidiomycota</taxon>
        <taxon>Agaricomycotina</taxon>
        <taxon>Agaricomycetes</taxon>
        <taxon>Russulales</taxon>
        <taxon>Bondarzewiaceae</taxon>
        <taxon>Heterobasidion</taxon>
        <taxon>Heterobasidion annosum species complex</taxon>
    </lineage>
</organism>
<name>W4JRU3_HETIT</name>
<evidence type="ECO:0000256" key="2">
    <source>
        <dbReference type="SAM" id="SignalP"/>
    </source>
</evidence>
<dbReference type="OrthoDB" id="2525787at2759"/>
<gene>
    <name evidence="3" type="ORF">HETIRDRAFT_162574</name>
</gene>
<dbReference type="eggNOG" id="ENOG502S9D0">
    <property type="taxonomic scope" value="Eukaryota"/>
</dbReference>
<dbReference type="Proteomes" id="UP000030671">
    <property type="component" value="Unassembled WGS sequence"/>
</dbReference>
<keyword evidence="1" id="KW-1133">Transmembrane helix</keyword>
<keyword evidence="4" id="KW-1185">Reference proteome</keyword>
<dbReference type="InParanoid" id="W4JRU3"/>
<dbReference type="EMBL" id="KI925465">
    <property type="protein sequence ID" value="ETW75805.1"/>
    <property type="molecule type" value="Genomic_DNA"/>
</dbReference>
<evidence type="ECO:0000313" key="4">
    <source>
        <dbReference type="Proteomes" id="UP000030671"/>
    </source>
</evidence>
<evidence type="ECO:0000313" key="3">
    <source>
        <dbReference type="EMBL" id="ETW75805.1"/>
    </source>
</evidence>
<feature type="chain" id="PRO_5004844032" evidence="2">
    <location>
        <begin position="19"/>
        <end position="154"/>
    </location>
</feature>
<reference evidence="3 4" key="1">
    <citation type="journal article" date="2012" name="New Phytol.">
        <title>Insight into trade-off between wood decay and parasitism from the genome of a fungal forest pathogen.</title>
        <authorList>
            <person name="Olson A."/>
            <person name="Aerts A."/>
            <person name="Asiegbu F."/>
            <person name="Belbahri L."/>
            <person name="Bouzid O."/>
            <person name="Broberg A."/>
            <person name="Canback B."/>
            <person name="Coutinho P.M."/>
            <person name="Cullen D."/>
            <person name="Dalman K."/>
            <person name="Deflorio G."/>
            <person name="van Diepen L.T."/>
            <person name="Dunand C."/>
            <person name="Duplessis S."/>
            <person name="Durling M."/>
            <person name="Gonthier P."/>
            <person name="Grimwood J."/>
            <person name="Fossdal C.G."/>
            <person name="Hansson D."/>
            <person name="Henrissat B."/>
            <person name="Hietala A."/>
            <person name="Himmelstrand K."/>
            <person name="Hoffmeister D."/>
            <person name="Hogberg N."/>
            <person name="James T.Y."/>
            <person name="Karlsson M."/>
            <person name="Kohler A."/>
            <person name="Kues U."/>
            <person name="Lee Y.H."/>
            <person name="Lin Y.C."/>
            <person name="Lind M."/>
            <person name="Lindquist E."/>
            <person name="Lombard V."/>
            <person name="Lucas S."/>
            <person name="Lunden K."/>
            <person name="Morin E."/>
            <person name="Murat C."/>
            <person name="Park J."/>
            <person name="Raffaello T."/>
            <person name="Rouze P."/>
            <person name="Salamov A."/>
            <person name="Schmutz J."/>
            <person name="Solheim H."/>
            <person name="Stahlberg J."/>
            <person name="Velez H."/>
            <person name="de Vries R.P."/>
            <person name="Wiebenga A."/>
            <person name="Woodward S."/>
            <person name="Yakovlev I."/>
            <person name="Garbelotto M."/>
            <person name="Martin F."/>
            <person name="Grigoriev I.V."/>
            <person name="Stenlid J."/>
        </authorList>
    </citation>
    <scope>NUCLEOTIDE SEQUENCE [LARGE SCALE GENOMIC DNA]</scope>
    <source>
        <strain evidence="3 4">TC 32-1</strain>
    </source>
</reference>
<evidence type="ECO:0000256" key="1">
    <source>
        <dbReference type="SAM" id="Phobius"/>
    </source>
</evidence>
<accession>W4JRU3</accession>
<dbReference type="RefSeq" id="XP_009552056.1">
    <property type="nucleotide sequence ID" value="XM_009553761.1"/>
</dbReference>
<dbReference type="AlphaFoldDB" id="W4JRU3"/>
<keyword evidence="1" id="KW-0472">Membrane</keyword>
<dbReference type="HOGENOM" id="CLU_117948_0_0_1"/>
<sequence length="154" mass="16902">MRTAALLFFLSCIAPALAQNDASPAVAPDVVCRPFGPCEPCPDDALHEPFCQPFGNRRLMHCTSTYRIPYDSKIPPDHGIMRHSSDPPQGETPAWESCGRIVVQERADFWEFVACNVLFASIGLFLVYARSKKIQALQARNLAARIGLIRGGSG</sequence>
<dbReference type="KEGG" id="hir:HETIRDRAFT_162574"/>
<feature type="signal peptide" evidence="2">
    <location>
        <begin position="1"/>
        <end position="18"/>
    </location>
</feature>